<name>A0A7W9GVZ9_9ACTN</name>
<proteinExistence type="predicted"/>
<comment type="caution">
    <text evidence="2">The sequence shown here is derived from an EMBL/GenBank/DDBJ whole genome shotgun (WGS) entry which is preliminary data.</text>
</comment>
<dbReference type="EMBL" id="JACHMM010000001">
    <property type="protein sequence ID" value="MBB5791072.1"/>
    <property type="molecule type" value="Genomic_DNA"/>
</dbReference>
<protein>
    <recommendedName>
        <fullName evidence="4">DUF1440 domain-containing protein</fullName>
    </recommendedName>
</protein>
<keyword evidence="1" id="KW-0472">Membrane</keyword>
<evidence type="ECO:0008006" key="4">
    <source>
        <dbReference type="Google" id="ProtNLM"/>
    </source>
</evidence>
<keyword evidence="3" id="KW-1185">Reference proteome</keyword>
<dbReference type="RefSeq" id="WP_221441383.1">
    <property type="nucleotide sequence ID" value="NZ_JACHMM010000001.1"/>
</dbReference>
<feature type="transmembrane region" description="Helical" evidence="1">
    <location>
        <begin position="56"/>
        <end position="75"/>
    </location>
</feature>
<evidence type="ECO:0000313" key="3">
    <source>
        <dbReference type="Proteomes" id="UP000542813"/>
    </source>
</evidence>
<feature type="transmembrane region" description="Helical" evidence="1">
    <location>
        <begin position="87"/>
        <end position="105"/>
    </location>
</feature>
<sequence length="146" mass="14913">MAGTVATAALELATYADMLVRGRPASTVPAAAVGHLAERAGVDLGNEPQAAHRREAAGALSGYATGIGVATLYLLTERRVPGRRPFWVAASALGALAMTAGNVPAIASGSTDPRQWDLADWLADVVPHLAFGLAGAATADAISRRR</sequence>
<keyword evidence="1" id="KW-0812">Transmembrane</keyword>
<evidence type="ECO:0000256" key="1">
    <source>
        <dbReference type="SAM" id="Phobius"/>
    </source>
</evidence>
<dbReference type="Proteomes" id="UP000542813">
    <property type="component" value="Unassembled WGS sequence"/>
</dbReference>
<accession>A0A7W9GVZ9</accession>
<reference evidence="2 3" key="1">
    <citation type="submission" date="2020-08" db="EMBL/GenBank/DDBJ databases">
        <title>Sequencing the genomes of 1000 actinobacteria strains.</title>
        <authorList>
            <person name="Klenk H.-P."/>
        </authorList>
    </citation>
    <scope>NUCLEOTIDE SEQUENCE [LARGE SCALE GENOMIC DNA]</scope>
    <source>
        <strain evidence="2 3">DSM 102122</strain>
    </source>
</reference>
<evidence type="ECO:0000313" key="2">
    <source>
        <dbReference type="EMBL" id="MBB5791072.1"/>
    </source>
</evidence>
<dbReference type="AlphaFoldDB" id="A0A7W9GVZ9"/>
<organism evidence="2 3">
    <name type="scientific">Jiangella mangrovi</name>
    <dbReference type="NCBI Taxonomy" id="1524084"/>
    <lineage>
        <taxon>Bacteria</taxon>
        <taxon>Bacillati</taxon>
        <taxon>Actinomycetota</taxon>
        <taxon>Actinomycetes</taxon>
        <taxon>Jiangellales</taxon>
        <taxon>Jiangellaceae</taxon>
        <taxon>Jiangella</taxon>
    </lineage>
</organism>
<feature type="transmembrane region" description="Helical" evidence="1">
    <location>
        <begin position="125"/>
        <end position="143"/>
    </location>
</feature>
<keyword evidence="1" id="KW-1133">Transmembrane helix</keyword>
<gene>
    <name evidence="2" type="ORF">HD601_005647</name>
</gene>